<proteinExistence type="predicted"/>
<organism evidence="2 3">
    <name type="scientific">[Clostridium] fimetarium</name>
    <dbReference type="NCBI Taxonomy" id="99656"/>
    <lineage>
        <taxon>Bacteria</taxon>
        <taxon>Bacillati</taxon>
        <taxon>Bacillota</taxon>
        <taxon>Clostridia</taxon>
        <taxon>Lachnospirales</taxon>
        <taxon>Lachnospiraceae</taxon>
    </lineage>
</organism>
<dbReference type="Gene3D" id="3.90.76.10">
    <property type="entry name" value="Dipeptide-binding Protein, Domain 1"/>
    <property type="match status" value="2"/>
</dbReference>
<protein>
    <submittedName>
        <fullName evidence="2">Extracellular solute-binding protein, family 5 Middle</fullName>
    </submittedName>
</protein>
<keyword evidence="1" id="KW-1133">Transmembrane helix</keyword>
<dbReference type="GO" id="GO:1904680">
    <property type="term" value="F:peptide transmembrane transporter activity"/>
    <property type="evidence" value="ECO:0007669"/>
    <property type="project" value="TreeGrafter"/>
</dbReference>
<dbReference type="STRING" id="99656.SAMN05421659_10252"/>
<evidence type="ECO:0000313" key="3">
    <source>
        <dbReference type="Proteomes" id="UP000199701"/>
    </source>
</evidence>
<dbReference type="EMBL" id="FOJI01000002">
    <property type="protein sequence ID" value="SEV90725.1"/>
    <property type="molecule type" value="Genomic_DNA"/>
</dbReference>
<dbReference type="Gene3D" id="3.10.105.10">
    <property type="entry name" value="Dipeptide-binding Protein, Domain 3"/>
    <property type="match status" value="1"/>
</dbReference>
<dbReference type="PANTHER" id="PTHR30290">
    <property type="entry name" value="PERIPLASMIC BINDING COMPONENT OF ABC TRANSPORTER"/>
    <property type="match status" value="1"/>
</dbReference>
<dbReference type="AlphaFoldDB" id="A0A1I0MS64"/>
<dbReference type="GO" id="GO:0015833">
    <property type="term" value="P:peptide transport"/>
    <property type="evidence" value="ECO:0007669"/>
    <property type="project" value="TreeGrafter"/>
</dbReference>
<feature type="transmembrane region" description="Helical" evidence="1">
    <location>
        <begin position="60"/>
        <end position="78"/>
    </location>
</feature>
<sequence>MLKQYKIEFTNKCLIYHTGRIDRLKITIGKIWNRKIESKKSKNTKVKIIKVKKRKIKIKNFVILGIGIVLVVSTIYILENRRKINKYTTLVVDYTDSSEMESDVVKMTQLSLLTTDKNGDIVYDGVASDISLKYDSPSDTTKVVINLSSKLSFSDGVKLTADDVVFSYYWLLDETGNSDSAVANLPIVGLEEYTYNSSNVEQILTAARAELDKPTDSTKTLIAKNVITPFLTSQLEWVRTLYGVSEYADLTSKYPVAKDLFAYLYGPKEKYNSATHDEAAVLAEVISEYGYDYDSLGYAYTGDYDYFKKAALLQALEVVSKTTDRGDSVSQVSGIKQVSDTSVEITIKGFDSSYIYDVCDIFVLPKHKYNSTLEVGSSIDCTVGAGKYTVSERTENAVSLIANPKFYGTKPLNLNVRLDCSKIAENSYKLFYNTNAYGYVGFNVNNVNVNGDPLSKESCELRSNLSKAFTQDLPSDIVLSPAEYTIYIGADGTGNHPAMEAIKQAVTRLAAYHIKLNIKDVVDENVMWEAIDSGKAQMWCGVWNEKLTPQFKQKYYSTSINSHNASYNPYKIISADLDALIDEYNICKDKTDLRTKYEQIKSEIASYSIEQVLYNKSKTVYFSPMPKNAEKVFKNINNKYDWINEIGNIKIVN</sequence>
<dbReference type="SUPFAM" id="SSF53850">
    <property type="entry name" value="Periplasmic binding protein-like II"/>
    <property type="match status" value="1"/>
</dbReference>
<keyword evidence="1" id="KW-0472">Membrane</keyword>
<gene>
    <name evidence="2" type="ORF">SAMN05421659_10252</name>
</gene>
<dbReference type="Gene3D" id="3.40.190.10">
    <property type="entry name" value="Periplasmic binding protein-like II"/>
    <property type="match status" value="1"/>
</dbReference>
<accession>A0A1I0MS64</accession>
<keyword evidence="3" id="KW-1185">Reference proteome</keyword>
<keyword evidence="1" id="KW-0812">Transmembrane</keyword>
<reference evidence="2 3" key="1">
    <citation type="submission" date="2016-10" db="EMBL/GenBank/DDBJ databases">
        <authorList>
            <person name="de Groot N.N."/>
        </authorList>
    </citation>
    <scope>NUCLEOTIDE SEQUENCE [LARGE SCALE GENOMIC DNA]</scope>
    <source>
        <strain evidence="2 3">DSM 9179</strain>
    </source>
</reference>
<name>A0A1I0MS64_9FIRM</name>
<evidence type="ECO:0000256" key="1">
    <source>
        <dbReference type="SAM" id="Phobius"/>
    </source>
</evidence>
<dbReference type="InterPro" id="IPR039424">
    <property type="entry name" value="SBP_5"/>
</dbReference>
<evidence type="ECO:0000313" key="2">
    <source>
        <dbReference type="EMBL" id="SEV90725.1"/>
    </source>
</evidence>
<dbReference type="Proteomes" id="UP000199701">
    <property type="component" value="Unassembled WGS sequence"/>
</dbReference>